<gene>
    <name evidence="1" type="ORF">ACFQZ8_14160</name>
</gene>
<reference evidence="2" key="1">
    <citation type="journal article" date="2019" name="Int. J. Syst. Evol. Microbiol.">
        <title>The Global Catalogue of Microorganisms (GCM) 10K type strain sequencing project: providing services to taxonomists for standard genome sequencing and annotation.</title>
        <authorList>
            <consortium name="The Broad Institute Genomics Platform"/>
            <consortium name="The Broad Institute Genome Sequencing Center for Infectious Disease"/>
            <person name="Wu L."/>
            <person name="Ma J."/>
        </authorList>
    </citation>
    <scope>NUCLEOTIDE SEQUENCE [LARGE SCALE GENOMIC DNA]</scope>
    <source>
        <strain evidence="2">JCM 32148</strain>
    </source>
</reference>
<evidence type="ECO:0000313" key="1">
    <source>
        <dbReference type="EMBL" id="MFD0785045.1"/>
    </source>
</evidence>
<name>A0ABW3A2G2_9ACTN</name>
<dbReference type="InterPro" id="IPR036388">
    <property type="entry name" value="WH-like_DNA-bd_sf"/>
</dbReference>
<keyword evidence="2" id="KW-1185">Reference proteome</keyword>
<evidence type="ECO:0000313" key="2">
    <source>
        <dbReference type="Proteomes" id="UP001597053"/>
    </source>
</evidence>
<dbReference type="GO" id="GO:0008168">
    <property type="term" value="F:methyltransferase activity"/>
    <property type="evidence" value="ECO:0007669"/>
    <property type="project" value="UniProtKB-KW"/>
</dbReference>
<dbReference type="Gene3D" id="1.10.10.10">
    <property type="entry name" value="Winged helix-like DNA-binding domain superfamily/Winged helix DNA-binding domain"/>
    <property type="match status" value="1"/>
</dbReference>
<sequence length="78" mass="8482">MNPTITAAEIARLAGVGRAAVSNWRKRYADFPVPVGGTSASPEFDLTQVEKWLRGQGKLPELATADRLWRRVAAASET</sequence>
<comment type="caution">
    <text evidence="1">The sequence shown here is derived from an EMBL/GenBank/DDBJ whole genome shotgun (WGS) entry which is preliminary data.</text>
</comment>
<feature type="non-terminal residue" evidence="1">
    <location>
        <position position="78"/>
    </location>
</feature>
<accession>A0ABW3A2G2</accession>
<organism evidence="1 2">
    <name type="scientific">Micromonospora azadirachtae</name>
    <dbReference type="NCBI Taxonomy" id="1970735"/>
    <lineage>
        <taxon>Bacteria</taxon>
        <taxon>Bacillati</taxon>
        <taxon>Actinomycetota</taxon>
        <taxon>Actinomycetes</taxon>
        <taxon>Micromonosporales</taxon>
        <taxon>Micromonosporaceae</taxon>
        <taxon>Micromonospora</taxon>
    </lineage>
</organism>
<proteinExistence type="predicted"/>
<keyword evidence="1" id="KW-0808">Transferase</keyword>
<dbReference type="EMBL" id="JBHTHM010000655">
    <property type="protein sequence ID" value="MFD0785045.1"/>
    <property type="molecule type" value="Genomic_DNA"/>
</dbReference>
<dbReference type="Proteomes" id="UP001597053">
    <property type="component" value="Unassembled WGS sequence"/>
</dbReference>
<keyword evidence="1" id="KW-0489">Methyltransferase</keyword>
<protein>
    <submittedName>
        <fullName evidence="1">N-6 DNA methylase</fullName>
    </submittedName>
</protein>
<dbReference type="GO" id="GO:0032259">
    <property type="term" value="P:methylation"/>
    <property type="evidence" value="ECO:0007669"/>
    <property type="project" value="UniProtKB-KW"/>
</dbReference>